<dbReference type="SUPFAM" id="SSF101967">
    <property type="entry name" value="Adhesin YadA, collagen-binding domain"/>
    <property type="match status" value="1"/>
</dbReference>
<keyword evidence="3" id="KW-1185">Reference proteome</keyword>
<sequence length="798" mass="90369">MNFKKIISVILSFVVFFSVPLNLYAANNTKKDEIVYISVSPNGEKKGVYVVNGFSLEKDGIITDFGKYENIKNLSTLDEVKNVGDQITVTTKKGKFFYQGDNPNKEIPWNVQLKYYLDNKELSTKDILGKKGLITIKGSILKNLKADKFYSSYYIGQLQLSIDSKHTIVKEAKDATFAFNGGIQLLNYTVLPEKELNFEVKLESTDFQMNSFTFSAVPFNMNFDMPDINQFTDNLYQLERAISQIGNGSTRLLSGANQLNNNSKLLFNSLYGIYKGIDNTKIGQNQLKDGVFQFNGGLQKYSQGIDELVTKIGQLGFGMDQLKFGLGEVYKGTNQLNEGLKKYSDGITKYTNGVSKLDLGFEKYIMGIETMGLESKKLIDGGKKLVDGSSQILDGLSFFDKLQFLNELSENDMKNLKNIINEILNFWTDIQSKIENLSSEDLKKSLNKIKDDINNLIIEFDAQNISTDKEHLIKKLDIKDKENEDVKKLLDEAIRLGNIIKKLKEKFSIISNSINNIIITDDQIYKLVMLIKEYNFELNKKLLPLKKALIEFDEVKSLEKLKKLAGFKTQYQKFHNGLVEYTNGTNELVNGINDKLIPGGKEIGDGINKLNSNGLELLSGIIGLKDGSSKLNDVIKSILDRLNFGEDLSQVSQLKTGMDLLVENHNKILQGETDLSLGLNRLSSGVLQYYNGFGQYNNGFSQFIDGLSEFENGTSKLKNMTDGMTEKAKKEIDEKLKLFSKEGFKLKSFVNDKNENLRLVQFVYVSNAIEKTLKNEEKIIEKTPTFFEKLWDIITFWK</sequence>
<organism evidence="2 3">
    <name type="scientific">Helcococcus ovis</name>
    <dbReference type="NCBI Taxonomy" id="72026"/>
    <lineage>
        <taxon>Bacteria</taxon>
        <taxon>Bacillati</taxon>
        <taxon>Bacillota</taxon>
        <taxon>Tissierellia</taxon>
        <taxon>Tissierellales</taxon>
        <taxon>Peptoniphilaceae</taxon>
        <taxon>Helcococcus</taxon>
    </lineage>
</organism>
<dbReference type="AlphaFoldDB" id="A0A4R9C3I2"/>
<proteinExistence type="predicted"/>
<gene>
    <name evidence="2" type="ORF">EQF91_00820</name>
</gene>
<reference evidence="2 3" key="1">
    <citation type="submission" date="2019-01" db="EMBL/GenBank/DDBJ databases">
        <title>Draft Genome Sequences of Helcococcus ovis Strains Isolated from the Uterus and Vagina of Dairy Cows with Metritis.</title>
        <authorList>
            <person name="Cunha F."/>
            <person name="Jeon S.J."/>
            <person name="Kutzer P."/>
            <person name="Galvao K.N."/>
        </authorList>
    </citation>
    <scope>NUCLEOTIDE SEQUENCE [LARGE SCALE GENOMIC DNA]</scope>
    <source>
        <strain evidence="2 3">KG-37</strain>
    </source>
</reference>
<evidence type="ECO:0008006" key="4">
    <source>
        <dbReference type="Google" id="ProtNLM"/>
    </source>
</evidence>
<dbReference type="RefSeq" id="WP_134743983.1">
    <property type="nucleotide sequence ID" value="NZ_JBFNFK010000020.1"/>
</dbReference>
<dbReference type="EMBL" id="SCFR01000002">
    <property type="protein sequence ID" value="TFF67494.1"/>
    <property type="molecule type" value="Genomic_DNA"/>
</dbReference>
<accession>A0A4R9C3I2</accession>
<evidence type="ECO:0000313" key="3">
    <source>
        <dbReference type="Proteomes" id="UP000297454"/>
    </source>
</evidence>
<feature type="chain" id="PRO_5043195210" description="YhgE/Pip domain-containing protein" evidence="1">
    <location>
        <begin position="26"/>
        <end position="798"/>
    </location>
</feature>
<comment type="caution">
    <text evidence="2">The sequence shown here is derived from an EMBL/GenBank/DDBJ whole genome shotgun (WGS) entry which is preliminary data.</text>
</comment>
<protein>
    <recommendedName>
        <fullName evidence="4">YhgE/Pip domain-containing protein</fullName>
    </recommendedName>
</protein>
<name>A0A4R9C3I2_9FIRM</name>
<keyword evidence="1" id="KW-0732">Signal</keyword>
<dbReference type="InterPro" id="IPR011049">
    <property type="entry name" value="Serralysin-like_metalloprot_C"/>
</dbReference>
<evidence type="ECO:0000313" key="2">
    <source>
        <dbReference type="EMBL" id="TFF67494.1"/>
    </source>
</evidence>
<evidence type="ECO:0000256" key="1">
    <source>
        <dbReference type="SAM" id="SignalP"/>
    </source>
</evidence>
<dbReference type="Proteomes" id="UP000297454">
    <property type="component" value="Unassembled WGS sequence"/>
</dbReference>
<feature type="signal peptide" evidence="1">
    <location>
        <begin position="1"/>
        <end position="25"/>
    </location>
</feature>